<keyword evidence="2" id="KW-0812">Transmembrane</keyword>
<feature type="transmembrane region" description="Helical" evidence="2">
    <location>
        <begin position="219"/>
        <end position="239"/>
    </location>
</feature>
<comment type="caution">
    <text evidence="3">The sequence shown here is derived from an EMBL/GenBank/DDBJ whole genome shotgun (WGS) entry which is preliminary data.</text>
</comment>
<keyword evidence="4" id="KW-1185">Reference proteome</keyword>
<accession>A0ABP8M8L8</accession>
<keyword evidence="2" id="KW-1133">Transmembrane helix</keyword>
<organism evidence="3 4">
    <name type="scientific">Nibrella saemangeumensis</name>
    <dbReference type="NCBI Taxonomy" id="1084526"/>
    <lineage>
        <taxon>Bacteria</taxon>
        <taxon>Pseudomonadati</taxon>
        <taxon>Bacteroidota</taxon>
        <taxon>Cytophagia</taxon>
        <taxon>Cytophagales</taxon>
        <taxon>Spirosomataceae</taxon>
        <taxon>Nibrella</taxon>
    </lineage>
</organism>
<evidence type="ECO:0000313" key="4">
    <source>
        <dbReference type="Proteomes" id="UP001501175"/>
    </source>
</evidence>
<reference evidence="4" key="1">
    <citation type="journal article" date="2019" name="Int. J. Syst. Evol. Microbiol.">
        <title>The Global Catalogue of Microorganisms (GCM) 10K type strain sequencing project: providing services to taxonomists for standard genome sequencing and annotation.</title>
        <authorList>
            <consortium name="The Broad Institute Genomics Platform"/>
            <consortium name="The Broad Institute Genome Sequencing Center for Infectious Disease"/>
            <person name="Wu L."/>
            <person name="Ma J."/>
        </authorList>
    </citation>
    <scope>NUCLEOTIDE SEQUENCE [LARGE SCALE GENOMIC DNA]</scope>
    <source>
        <strain evidence="4">JCM 17927</strain>
    </source>
</reference>
<feature type="transmembrane region" description="Helical" evidence="2">
    <location>
        <begin position="20"/>
        <end position="37"/>
    </location>
</feature>
<sequence length="327" mass="36587">MSFLMQSFLITRRSGRMLLVIYLVSLVLGLLVALPFYNTLRAETGRSLAFDALLDGFDYTVFTDFMHVHGKAISPLLSVGRWVSVVYLFLSLFFTGGILMRFAEPNRYVSMGAFWQACSHYFRRYLALFALVALTVALLAFIWLLTGTLLVMAFSDTLSERELFWIGFSCFLAFVLMATLVLCIGDYAKVDMMRRDEPNALRAFARASLLVIRHGRRTWGLYWLLLLISTGWFAVYLAFEGAIGMSSWTAIVLVFLIQQLFIFGRIGLKVVTLGVAWQVFDRLVPPPPVVYAGPVLTEATTTTANDPINGEPVEPTSGTGDTEKTAD</sequence>
<keyword evidence="2" id="KW-0472">Membrane</keyword>
<name>A0ABP8M8L8_9BACT</name>
<dbReference type="Proteomes" id="UP001501175">
    <property type="component" value="Unassembled WGS sequence"/>
</dbReference>
<evidence type="ECO:0000313" key="3">
    <source>
        <dbReference type="EMBL" id="GAA4446439.1"/>
    </source>
</evidence>
<evidence type="ECO:0000256" key="1">
    <source>
        <dbReference type="SAM" id="MobiDB-lite"/>
    </source>
</evidence>
<proteinExistence type="predicted"/>
<feature type="region of interest" description="Disordered" evidence="1">
    <location>
        <begin position="301"/>
        <end position="327"/>
    </location>
</feature>
<feature type="transmembrane region" description="Helical" evidence="2">
    <location>
        <begin position="245"/>
        <end position="263"/>
    </location>
</feature>
<protein>
    <recommendedName>
        <fullName evidence="5">Beta-carotene 15,15'-monooxygenase</fullName>
    </recommendedName>
</protein>
<evidence type="ECO:0008006" key="5">
    <source>
        <dbReference type="Google" id="ProtNLM"/>
    </source>
</evidence>
<gene>
    <name evidence="3" type="ORF">GCM10023189_01570</name>
</gene>
<dbReference type="EMBL" id="BAABHD010000002">
    <property type="protein sequence ID" value="GAA4446439.1"/>
    <property type="molecule type" value="Genomic_DNA"/>
</dbReference>
<feature type="transmembrane region" description="Helical" evidence="2">
    <location>
        <begin position="125"/>
        <end position="151"/>
    </location>
</feature>
<feature type="transmembrane region" description="Helical" evidence="2">
    <location>
        <begin position="163"/>
        <end position="185"/>
    </location>
</feature>
<evidence type="ECO:0000256" key="2">
    <source>
        <dbReference type="SAM" id="Phobius"/>
    </source>
</evidence>
<feature type="transmembrane region" description="Helical" evidence="2">
    <location>
        <begin position="85"/>
        <end position="104"/>
    </location>
</feature>
<dbReference type="RefSeq" id="WP_345239672.1">
    <property type="nucleotide sequence ID" value="NZ_BAABHD010000002.1"/>
</dbReference>